<dbReference type="EMBL" id="SDPO01000002">
    <property type="protein sequence ID" value="RXZ48899.1"/>
    <property type="molecule type" value="Genomic_DNA"/>
</dbReference>
<keyword evidence="2" id="KW-1185">Reference proteome</keyword>
<proteinExistence type="predicted"/>
<protein>
    <recommendedName>
        <fullName evidence="3">DUF559 domain-containing protein</fullName>
    </recommendedName>
</protein>
<dbReference type="OrthoDB" id="3173471at2"/>
<name>A0A4Q2JQA2_9MICO</name>
<accession>A0A4Q2JQA2</accession>
<reference evidence="1 2" key="1">
    <citation type="submission" date="2019-01" db="EMBL/GenBank/DDBJ databases">
        <authorList>
            <person name="Li J."/>
        </authorList>
    </citation>
    <scope>NUCLEOTIDE SEQUENCE [LARGE SCALE GENOMIC DNA]</scope>
    <source>
        <strain evidence="1 2">CCUG 35506</strain>
    </source>
</reference>
<organism evidence="1 2">
    <name type="scientific">Agromyces fucosus</name>
    <dbReference type="NCBI Taxonomy" id="41985"/>
    <lineage>
        <taxon>Bacteria</taxon>
        <taxon>Bacillati</taxon>
        <taxon>Actinomycetota</taxon>
        <taxon>Actinomycetes</taxon>
        <taxon>Micrococcales</taxon>
        <taxon>Microbacteriaceae</taxon>
        <taxon>Agromyces</taxon>
    </lineage>
</organism>
<evidence type="ECO:0000313" key="2">
    <source>
        <dbReference type="Proteomes" id="UP000292935"/>
    </source>
</evidence>
<evidence type="ECO:0008006" key="3">
    <source>
        <dbReference type="Google" id="ProtNLM"/>
    </source>
</evidence>
<dbReference type="AlphaFoldDB" id="A0A4Q2JQA2"/>
<dbReference type="Proteomes" id="UP000292935">
    <property type="component" value="Unassembled WGS sequence"/>
</dbReference>
<evidence type="ECO:0000313" key="1">
    <source>
        <dbReference type="EMBL" id="RXZ48899.1"/>
    </source>
</evidence>
<gene>
    <name evidence="1" type="ORF">ESP57_07965</name>
</gene>
<comment type="caution">
    <text evidence="1">The sequence shown here is derived from an EMBL/GenBank/DDBJ whole genome shotgun (WGS) entry which is preliminary data.</text>
</comment>
<dbReference type="RefSeq" id="WP_129231172.1">
    <property type="nucleotide sequence ID" value="NZ_SDPO01000002.1"/>
</dbReference>
<sequence length="308" mass="33566">MSRPSRLPPRFEAVPFSTADALAAGVSPRRLRSTTLAAPHRGVRVDAQRLRTLRERCSALAVVMTDGQAFTGPTAAVLLGLPLPLAIERDPRLHVIATDGTRAPRRRGVVGSRTSAEPRLVAVAGVRGARVTAPADTWCSLAEHLGVDDLIAAGERLLGLPAPLADEPMIDEAIQRHGSKRGTRRLAEARQAIRANVYSRRETFTRLVLTRAGFPEPEPNGPILLRSGRRTRGDLVFRAYKVLVEYDGEQHLFDVGQWATDVSRLNDLIDDGWWVIRITKGTPRADLLARTARALADRGWVGVAGGSR</sequence>